<keyword evidence="3" id="KW-1185">Reference proteome</keyword>
<dbReference type="Gene3D" id="3.40.50.300">
    <property type="entry name" value="P-loop containing nucleotide triphosphate hydrolases"/>
    <property type="match status" value="1"/>
</dbReference>
<dbReference type="InterPro" id="IPR039421">
    <property type="entry name" value="Type_1_exporter"/>
</dbReference>
<organism evidence="2 3">
    <name type="scientific">Nonomuraea insulae</name>
    <dbReference type="NCBI Taxonomy" id="1616787"/>
    <lineage>
        <taxon>Bacteria</taxon>
        <taxon>Bacillati</taxon>
        <taxon>Actinomycetota</taxon>
        <taxon>Actinomycetes</taxon>
        <taxon>Streptosporangiales</taxon>
        <taxon>Streptosporangiaceae</taxon>
        <taxon>Nonomuraea</taxon>
    </lineage>
</organism>
<dbReference type="PANTHER" id="PTHR43394:SF1">
    <property type="entry name" value="ATP-BINDING CASSETTE SUB-FAMILY B MEMBER 10, MITOCHONDRIAL"/>
    <property type="match status" value="1"/>
</dbReference>
<dbReference type="Proteomes" id="UP001596058">
    <property type="component" value="Unassembled WGS sequence"/>
</dbReference>
<comment type="caution">
    <text evidence="2">The sequence shown here is derived from an EMBL/GenBank/DDBJ whole genome shotgun (WGS) entry which is preliminary data.</text>
</comment>
<feature type="domain" description="ABC transporter" evidence="1">
    <location>
        <begin position="12"/>
        <end position="50"/>
    </location>
</feature>
<keyword evidence="2" id="KW-0547">Nucleotide-binding</keyword>
<evidence type="ECO:0000313" key="2">
    <source>
        <dbReference type="EMBL" id="MFC5828893.1"/>
    </source>
</evidence>
<keyword evidence="2" id="KW-0067">ATP-binding</keyword>
<dbReference type="InterPro" id="IPR003439">
    <property type="entry name" value="ABC_transporter-like_ATP-bd"/>
</dbReference>
<dbReference type="GO" id="GO:0005524">
    <property type="term" value="F:ATP binding"/>
    <property type="evidence" value="ECO:0007669"/>
    <property type="project" value="UniProtKB-KW"/>
</dbReference>
<dbReference type="PANTHER" id="PTHR43394">
    <property type="entry name" value="ATP-DEPENDENT PERMEASE MDL1, MITOCHONDRIAL"/>
    <property type="match status" value="1"/>
</dbReference>
<dbReference type="InterPro" id="IPR027417">
    <property type="entry name" value="P-loop_NTPase"/>
</dbReference>
<dbReference type="RefSeq" id="WP_379518463.1">
    <property type="nucleotide sequence ID" value="NZ_JBHSPA010000043.1"/>
</dbReference>
<reference evidence="3" key="1">
    <citation type="journal article" date="2019" name="Int. J. Syst. Evol. Microbiol.">
        <title>The Global Catalogue of Microorganisms (GCM) 10K type strain sequencing project: providing services to taxonomists for standard genome sequencing and annotation.</title>
        <authorList>
            <consortium name="The Broad Institute Genomics Platform"/>
            <consortium name="The Broad Institute Genome Sequencing Center for Infectious Disease"/>
            <person name="Wu L."/>
            <person name="Ma J."/>
        </authorList>
    </citation>
    <scope>NUCLEOTIDE SEQUENCE [LARGE SCALE GENOMIC DNA]</scope>
    <source>
        <strain evidence="3">CCUG 53903</strain>
    </source>
</reference>
<evidence type="ECO:0000313" key="3">
    <source>
        <dbReference type="Proteomes" id="UP001596058"/>
    </source>
</evidence>
<gene>
    <name evidence="2" type="ORF">ACFPZ3_33925</name>
</gene>
<accession>A0ABW1CVF5</accession>
<dbReference type="EMBL" id="JBHSPA010000043">
    <property type="protein sequence ID" value="MFC5828893.1"/>
    <property type="molecule type" value="Genomic_DNA"/>
</dbReference>
<protein>
    <submittedName>
        <fullName evidence="2">ATP-binding cassette domain-containing protein</fullName>
    </submittedName>
</protein>
<dbReference type="SUPFAM" id="SSF52540">
    <property type="entry name" value="P-loop containing nucleoside triphosphate hydrolases"/>
    <property type="match status" value="1"/>
</dbReference>
<sequence length="143" mass="15175">MVGIPQGLRTQLGRTFGGAELSHGQWQRIALARGLMRETPLLLVLDEPTAALDQQAEHDLFELFAEQTRDSTGRGAITVLVSHRFSTVHMAESQAMRAILTPVIALDPYLKVSAKVAGDHGSGSGAVAAAVRQSAAAHDPGVR</sequence>
<name>A0ABW1CVF5_9ACTN</name>
<dbReference type="Pfam" id="PF00005">
    <property type="entry name" value="ABC_tran"/>
    <property type="match status" value="1"/>
</dbReference>
<evidence type="ECO:0000259" key="1">
    <source>
        <dbReference type="Pfam" id="PF00005"/>
    </source>
</evidence>
<proteinExistence type="predicted"/>